<dbReference type="PRINTS" id="PR00837">
    <property type="entry name" value="V5TPXLIKE"/>
</dbReference>
<sequence length="189" mass="21190">MANKHHLLLLLLILLSSPLILASPLLSIPPHLPRPLIAATAALMSARRSTARQFLDAHNLIRANFSEPPLIWDRRLARAARRWSRTIKRDLQCNITHSGGPFGENLFWGSYGWDWTPADAVEYWAREAVDYDWASNSCADGKVCGHFTQIVWNETQRIGCGRAECLGVGVVYTCNYDPPGNWLGERPLG</sequence>
<evidence type="ECO:0000259" key="4">
    <source>
        <dbReference type="SMART" id="SM00198"/>
    </source>
</evidence>
<dbReference type="CDD" id="cd05381">
    <property type="entry name" value="CAP_PR-1"/>
    <property type="match status" value="1"/>
</dbReference>
<keyword evidence="2" id="KW-0611">Plant defense</keyword>
<evidence type="ECO:0000256" key="1">
    <source>
        <dbReference type="ARBA" id="ARBA00003143"/>
    </source>
</evidence>
<dbReference type="PANTHER" id="PTHR10334">
    <property type="entry name" value="CYSTEINE-RICH SECRETORY PROTEIN-RELATED"/>
    <property type="match status" value="1"/>
</dbReference>
<dbReference type="Proteomes" id="UP001085076">
    <property type="component" value="Miscellaneous, Linkage group lg05"/>
</dbReference>
<organism evidence="5 6">
    <name type="scientific">Dioscorea zingiberensis</name>
    <dbReference type="NCBI Taxonomy" id="325984"/>
    <lineage>
        <taxon>Eukaryota</taxon>
        <taxon>Viridiplantae</taxon>
        <taxon>Streptophyta</taxon>
        <taxon>Embryophyta</taxon>
        <taxon>Tracheophyta</taxon>
        <taxon>Spermatophyta</taxon>
        <taxon>Magnoliopsida</taxon>
        <taxon>Liliopsida</taxon>
        <taxon>Dioscoreales</taxon>
        <taxon>Dioscoreaceae</taxon>
        <taxon>Dioscorea</taxon>
    </lineage>
</organism>
<dbReference type="SMART" id="SM00198">
    <property type="entry name" value="SCP"/>
    <property type="match status" value="1"/>
</dbReference>
<reference evidence="5" key="2">
    <citation type="journal article" date="2022" name="Hortic Res">
        <title>The genome of Dioscorea zingiberensis sheds light on the biosynthesis, origin and evolution of the medicinally important diosgenin saponins.</title>
        <authorList>
            <person name="Li Y."/>
            <person name="Tan C."/>
            <person name="Li Z."/>
            <person name="Guo J."/>
            <person name="Li S."/>
            <person name="Chen X."/>
            <person name="Wang C."/>
            <person name="Dai X."/>
            <person name="Yang H."/>
            <person name="Song W."/>
            <person name="Hou L."/>
            <person name="Xu J."/>
            <person name="Tong Z."/>
            <person name="Xu A."/>
            <person name="Yuan X."/>
            <person name="Wang W."/>
            <person name="Yang Q."/>
            <person name="Chen L."/>
            <person name="Sun Z."/>
            <person name="Wang K."/>
            <person name="Pan B."/>
            <person name="Chen J."/>
            <person name="Bao Y."/>
            <person name="Liu F."/>
            <person name="Qi X."/>
            <person name="Gang D.R."/>
            <person name="Wen J."/>
            <person name="Li J."/>
        </authorList>
    </citation>
    <scope>NUCLEOTIDE SEQUENCE</scope>
    <source>
        <strain evidence="5">Dzin_1.0</strain>
    </source>
</reference>
<evidence type="ECO:0000256" key="3">
    <source>
        <dbReference type="SAM" id="SignalP"/>
    </source>
</evidence>
<dbReference type="InterPro" id="IPR002413">
    <property type="entry name" value="V5_allergen-like"/>
</dbReference>
<evidence type="ECO:0000313" key="5">
    <source>
        <dbReference type="EMBL" id="KAJ0971731.1"/>
    </source>
</evidence>
<dbReference type="PROSITE" id="PS01009">
    <property type="entry name" value="CRISP_1"/>
    <property type="match status" value="1"/>
</dbReference>
<dbReference type="EMBL" id="JAGGNH010000005">
    <property type="protein sequence ID" value="KAJ0971731.1"/>
    <property type="molecule type" value="Genomic_DNA"/>
</dbReference>
<feature type="chain" id="PRO_5038912985" description="SCP domain-containing protein" evidence="3">
    <location>
        <begin position="23"/>
        <end position="189"/>
    </location>
</feature>
<dbReference type="InterPro" id="IPR035940">
    <property type="entry name" value="CAP_sf"/>
</dbReference>
<accession>A0A9D5HCI9</accession>
<dbReference type="Gene3D" id="3.40.33.10">
    <property type="entry name" value="CAP"/>
    <property type="match status" value="1"/>
</dbReference>
<reference evidence="5" key="1">
    <citation type="submission" date="2021-03" db="EMBL/GenBank/DDBJ databases">
        <authorList>
            <person name="Li Z."/>
            <person name="Yang C."/>
        </authorList>
    </citation>
    <scope>NUCLEOTIDE SEQUENCE</scope>
    <source>
        <strain evidence="5">Dzin_1.0</strain>
        <tissue evidence="5">Leaf</tissue>
    </source>
</reference>
<dbReference type="FunFam" id="3.40.33.10:FF:000004">
    <property type="entry name" value="CAP, cysteine-rich secretory protein, antigen 5"/>
    <property type="match status" value="1"/>
</dbReference>
<keyword evidence="2" id="KW-0568">Pathogenesis-related protein</keyword>
<keyword evidence="6" id="KW-1185">Reference proteome</keyword>
<dbReference type="InterPro" id="IPR014044">
    <property type="entry name" value="CAP_dom"/>
</dbReference>
<gene>
    <name evidence="5" type="ORF">J5N97_019690</name>
</gene>
<name>A0A9D5HCI9_9LILI</name>
<dbReference type="InterPro" id="IPR001283">
    <property type="entry name" value="CRISP-related"/>
</dbReference>
<dbReference type="Pfam" id="PF00188">
    <property type="entry name" value="CAP"/>
    <property type="match status" value="1"/>
</dbReference>
<proteinExistence type="predicted"/>
<dbReference type="InterPro" id="IPR018244">
    <property type="entry name" value="Allrgn_V5/Tpx1_CS"/>
</dbReference>
<dbReference type="PRINTS" id="PR00838">
    <property type="entry name" value="V5ALLERGEN"/>
</dbReference>
<dbReference type="OrthoDB" id="337038at2759"/>
<dbReference type="AlphaFoldDB" id="A0A9D5HCI9"/>
<comment type="function">
    <text evidence="1">Probably involved in the defense reaction of plants against pathogens.</text>
</comment>
<feature type="signal peptide" evidence="3">
    <location>
        <begin position="1"/>
        <end position="22"/>
    </location>
</feature>
<protein>
    <recommendedName>
        <fullName evidence="4">SCP domain-containing protein</fullName>
    </recommendedName>
</protein>
<keyword evidence="3" id="KW-0732">Signal</keyword>
<feature type="domain" description="SCP" evidence="4">
    <location>
        <begin position="49"/>
        <end position="184"/>
    </location>
</feature>
<comment type="caution">
    <text evidence="5">The sequence shown here is derived from an EMBL/GenBank/DDBJ whole genome shotgun (WGS) entry which is preliminary data.</text>
</comment>
<evidence type="ECO:0000313" key="6">
    <source>
        <dbReference type="Proteomes" id="UP001085076"/>
    </source>
</evidence>
<dbReference type="GO" id="GO:0005576">
    <property type="term" value="C:extracellular region"/>
    <property type="evidence" value="ECO:0007669"/>
    <property type="project" value="InterPro"/>
</dbReference>
<dbReference type="SUPFAM" id="SSF55797">
    <property type="entry name" value="PR-1-like"/>
    <property type="match status" value="1"/>
</dbReference>
<evidence type="ECO:0000256" key="2">
    <source>
        <dbReference type="ARBA" id="ARBA00023265"/>
    </source>
</evidence>
<dbReference type="PROSITE" id="PS01010">
    <property type="entry name" value="CRISP_2"/>
    <property type="match status" value="1"/>
</dbReference>